<evidence type="ECO:0000256" key="5">
    <source>
        <dbReference type="ARBA" id="ARBA00022840"/>
    </source>
</evidence>
<dbReference type="InterPro" id="IPR050494">
    <property type="entry name" value="Ser_Thr_dual-spec_kinase"/>
</dbReference>
<dbReference type="InterPro" id="IPR011009">
    <property type="entry name" value="Kinase-like_dom_sf"/>
</dbReference>
<evidence type="ECO:0000256" key="4">
    <source>
        <dbReference type="ARBA" id="ARBA00022777"/>
    </source>
</evidence>
<keyword evidence="3" id="KW-0547">Nucleotide-binding</keyword>
<protein>
    <submittedName>
        <fullName evidence="8">Homeodomain-interacting protein kinase 2</fullName>
    </submittedName>
</protein>
<dbReference type="PANTHER" id="PTHR24058:SF17">
    <property type="entry name" value="HOMEODOMAIN INTERACTING PROTEIN KINASE, ISOFORM D"/>
    <property type="match status" value="1"/>
</dbReference>
<dbReference type="Pfam" id="PF00069">
    <property type="entry name" value="Pkinase"/>
    <property type="match status" value="1"/>
</dbReference>
<sequence length="196" mass="22733">MLRKGEQSRLVTLVPLWYRAPEVILRMPFNEEIDMWSLGVLAAELATGFPLYPGKKEYDVLRFIVKTQGQPADHVLHRGMASEVYLYRGPGNAQLCWIFKQTRDFTDEMGYYATETRHYQLSDLDHFKPLMTVEGHPNDQVLFMDLIKRLLHLDADPRIKPLEVLQHPFFLQSLPHSPTEQPSCSQTPGCIQHRKT</sequence>
<keyword evidence="2" id="KW-0808">Transferase</keyword>
<keyword evidence="8" id="KW-0371">Homeobox</keyword>
<feature type="region of interest" description="Disordered" evidence="6">
    <location>
        <begin position="176"/>
        <end position="196"/>
    </location>
</feature>
<dbReference type="GO" id="GO:0003677">
    <property type="term" value="F:DNA binding"/>
    <property type="evidence" value="ECO:0007669"/>
    <property type="project" value="UniProtKB-KW"/>
</dbReference>
<evidence type="ECO:0000313" key="8">
    <source>
        <dbReference type="EMBL" id="KAE8288511.1"/>
    </source>
</evidence>
<dbReference type="AlphaFoldDB" id="A0A6G0IB44"/>
<dbReference type="PROSITE" id="PS50011">
    <property type="entry name" value="PROTEIN_KINASE_DOM"/>
    <property type="match status" value="1"/>
</dbReference>
<feature type="compositionally biased region" description="Polar residues" evidence="6">
    <location>
        <begin position="176"/>
        <end position="189"/>
    </location>
</feature>
<keyword evidence="1" id="KW-0723">Serine/threonine-protein kinase</keyword>
<evidence type="ECO:0000256" key="3">
    <source>
        <dbReference type="ARBA" id="ARBA00022741"/>
    </source>
</evidence>
<evidence type="ECO:0000256" key="1">
    <source>
        <dbReference type="ARBA" id="ARBA00022527"/>
    </source>
</evidence>
<comment type="caution">
    <text evidence="8">The sequence shown here is derived from an EMBL/GenBank/DDBJ whole genome shotgun (WGS) entry which is preliminary data.</text>
</comment>
<dbReference type="GO" id="GO:0005524">
    <property type="term" value="F:ATP binding"/>
    <property type="evidence" value="ECO:0007669"/>
    <property type="project" value="UniProtKB-KW"/>
</dbReference>
<dbReference type="InterPro" id="IPR000719">
    <property type="entry name" value="Prot_kinase_dom"/>
</dbReference>
<accession>A0A6G0IB44</accession>
<keyword evidence="5" id="KW-0067">ATP-binding</keyword>
<dbReference type="PANTHER" id="PTHR24058">
    <property type="entry name" value="DUAL SPECIFICITY PROTEIN KINASE"/>
    <property type="match status" value="1"/>
</dbReference>
<dbReference type="EMBL" id="REGW02000012">
    <property type="protein sequence ID" value="KAE8288511.1"/>
    <property type="molecule type" value="Genomic_DNA"/>
</dbReference>
<name>A0A6G0IB44_LARCR</name>
<gene>
    <name evidence="8" type="ORF">D5F01_LYC12383</name>
</gene>
<dbReference type="GO" id="GO:0004674">
    <property type="term" value="F:protein serine/threonine kinase activity"/>
    <property type="evidence" value="ECO:0007669"/>
    <property type="project" value="UniProtKB-KW"/>
</dbReference>
<keyword evidence="9" id="KW-1185">Reference proteome</keyword>
<evidence type="ECO:0000256" key="2">
    <source>
        <dbReference type="ARBA" id="ARBA00022679"/>
    </source>
</evidence>
<evidence type="ECO:0000259" key="7">
    <source>
        <dbReference type="PROSITE" id="PS50011"/>
    </source>
</evidence>
<keyword evidence="8" id="KW-0238">DNA-binding</keyword>
<dbReference type="GO" id="GO:0005737">
    <property type="term" value="C:cytoplasm"/>
    <property type="evidence" value="ECO:0007669"/>
    <property type="project" value="TreeGrafter"/>
</dbReference>
<feature type="domain" description="Protein kinase" evidence="7">
    <location>
        <begin position="1"/>
        <end position="170"/>
    </location>
</feature>
<dbReference type="SUPFAM" id="SSF56112">
    <property type="entry name" value="Protein kinase-like (PK-like)"/>
    <property type="match status" value="1"/>
</dbReference>
<organism evidence="8 9">
    <name type="scientific">Larimichthys crocea</name>
    <name type="common">Large yellow croaker</name>
    <name type="synonym">Pseudosciaena crocea</name>
    <dbReference type="NCBI Taxonomy" id="215358"/>
    <lineage>
        <taxon>Eukaryota</taxon>
        <taxon>Metazoa</taxon>
        <taxon>Chordata</taxon>
        <taxon>Craniata</taxon>
        <taxon>Vertebrata</taxon>
        <taxon>Euteleostomi</taxon>
        <taxon>Actinopterygii</taxon>
        <taxon>Neopterygii</taxon>
        <taxon>Teleostei</taxon>
        <taxon>Neoteleostei</taxon>
        <taxon>Acanthomorphata</taxon>
        <taxon>Eupercaria</taxon>
        <taxon>Sciaenidae</taxon>
        <taxon>Larimichthys</taxon>
    </lineage>
</organism>
<dbReference type="GO" id="GO:0005634">
    <property type="term" value="C:nucleus"/>
    <property type="evidence" value="ECO:0007669"/>
    <property type="project" value="TreeGrafter"/>
</dbReference>
<dbReference type="Proteomes" id="UP000424527">
    <property type="component" value="Unassembled WGS sequence"/>
</dbReference>
<keyword evidence="4 8" id="KW-0418">Kinase</keyword>
<dbReference type="GO" id="GO:0004713">
    <property type="term" value="F:protein tyrosine kinase activity"/>
    <property type="evidence" value="ECO:0007669"/>
    <property type="project" value="TreeGrafter"/>
</dbReference>
<reference evidence="8 9" key="1">
    <citation type="submission" date="2019-07" db="EMBL/GenBank/DDBJ databases">
        <title>Chromosome genome assembly for large yellow croaker.</title>
        <authorList>
            <person name="Xiao S."/>
        </authorList>
    </citation>
    <scope>NUCLEOTIDE SEQUENCE [LARGE SCALE GENOMIC DNA]</scope>
    <source>
        <strain evidence="8">JMULYC20181020</strain>
        <tissue evidence="8">Muscle</tissue>
    </source>
</reference>
<proteinExistence type="predicted"/>
<evidence type="ECO:0000256" key="6">
    <source>
        <dbReference type="SAM" id="MobiDB-lite"/>
    </source>
</evidence>
<evidence type="ECO:0000313" key="9">
    <source>
        <dbReference type="Proteomes" id="UP000424527"/>
    </source>
</evidence>
<dbReference type="Gene3D" id="1.10.510.10">
    <property type="entry name" value="Transferase(Phosphotransferase) domain 1"/>
    <property type="match status" value="1"/>
</dbReference>